<dbReference type="Pfam" id="PF02661">
    <property type="entry name" value="Fic"/>
    <property type="match status" value="1"/>
</dbReference>
<dbReference type="SUPFAM" id="SSF140931">
    <property type="entry name" value="Fic-like"/>
    <property type="match status" value="1"/>
</dbReference>
<protein>
    <submittedName>
        <fullName evidence="3">Mobile mystery protein B</fullName>
    </submittedName>
</protein>
<keyword evidence="4" id="KW-1185">Reference proteome</keyword>
<dbReference type="PANTHER" id="PTHR13504:SF39">
    <property type="entry name" value="CELL FILAMENTATION PROTEIN"/>
    <property type="match status" value="1"/>
</dbReference>
<evidence type="ECO:0000259" key="2">
    <source>
        <dbReference type="PROSITE" id="PS51459"/>
    </source>
</evidence>
<dbReference type="KEGG" id="paca:ID47_01245"/>
<dbReference type="Gene3D" id="1.10.3290.10">
    <property type="entry name" value="Fido-like domain"/>
    <property type="match status" value="1"/>
</dbReference>
<dbReference type="RefSeq" id="WP_038462949.1">
    <property type="nucleotide sequence ID" value="NZ_CP008941.1"/>
</dbReference>
<sequence>MIFTYGEGATPFNEDDADKLIPNHIRTQHQLNEWEQANILIAERYLFSRKRNDILTTAFINRIHKKMFGQTWKWAGTFRKHQTNIGVKPYEITSCLKILCDDAKFWVSNQIYEAEEIAVRFHHRLVAIHPYPNGNGRLSRLMGDVLLYNLKNKRLSWGRVSLVQASQTRQEYIRSLREADQGNYVDLLKFAVG</sequence>
<evidence type="ECO:0000256" key="1">
    <source>
        <dbReference type="PIRSR" id="PIRSR640198-1"/>
    </source>
</evidence>
<reference evidence="3 4" key="1">
    <citation type="submission" date="2014-07" db="EMBL/GenBank/DDBJ databases">
        <title>Comparative genomic insights into amoeba endosymbionts belonging to the families of Holosporaceae and Candidatus Midichloriaceae within Rickettsiales.</title>
        <authorList>
            <person name="Wang Z."/>
            <person name="Wu M."/>
        </authorList>
    </citation>
    <scope>NUCLEOTIDE SEQUENCE [LARGE SCALE GENOMIC DNA]</scope>
    <source>
        <strain evidence="3">PRA3</strain>
    </source>
</reference>
<dbReference type="NCBIfam" id="TIGR02613">
    <property type="entry name" value="mob_myst_B"/>
    <property type="match status" value="1"/>
</dbReference>
<dbReference type="PROSITE" id="PS51459">
    <property type="entry name" value="FIDO"/>
    <property type="match status" value="1"/>
</dbReference>
<dbReference type="InterPro" id="IPR003812">
    <property type="entry name" value="Fido"/>
</dbReference>
<dbReference type="HOGENOM" id="CLU_118945_0_0_5"/>
<dbReference type="InterPro" id="IPR013436">
    <property type="entry name" value="Mobile_mystery_prot_B"/>
</dbReference>
<gene>
    <name evidence="3" type="ORF">ID47_01245</name>
</gene>
<dbReference type="AlphaFoldDB" id="A0A077AUE5"/>
<feature type="domain" description="Fido" evidence="2">
    <location>
        <begin position="55"/>
        <end position="193"/>
    </location>
</feature>
<feature type="active site" evidence="1">
    <location>
        <position position="129"/>
    </location>
</feature>
<proteinExistence type="predicted"/>
<dbReference type="InterPro" id="IPR040198">
    <property type="entry name" value="Fido_containing"/>
</dbReference>
<accession>A0A077AUE5</accession>
<dbReference type="Proteomes" id="UP000028926">
    <property type="component" value="Chromosome"/>
</dbReference>
<name>A0A077AUE5_9PROT</name>
<dbReference type="InterPro" id="IPR036597">
    <property type="entry name" value="Fido-like_dom_sf"/>
</dbReference>
<organism evidence="3 4">
    <name type="scientific">Candidatus Odyssella acanthamoebae</name>
    <dbReference type="NCBI Taxonomy" id="91604"/>
    <lineage>
        <taxon>Bacteria</taxon>
        <taxon>Pseudomonadati</taxon>
        <taxon>Pseudomonadota</taxon>
        <taxon>Alphaproteobacteria</taxon>
        <taxon>Holosporales</taxon>
        <taxon>Candidatus Paracaedibacteraceae</taxon>
        <taxon>Candidatus Odyssella</taxon>
    </lineage>
</organism>
<dbReference type="OrthoDB" id="9813719at2"/>
<dbReference type="eggNOG" id="COG2184">
    <property type="taxonomic scope" value="Bacteria"/>
</dbReference>
<evidence type="ECO:0000313" key="4">
    <source>
        <dbReference type="Proteomes" id="UP000028926"/>
    </source>
</evidence>
<evidence type="ECO:0000313" key="3">
    <source>
        <dbReference type="EMBL" id="AIK95659.1"/>
    </source>
</evidence>
<dbReference type="PANTHER" id="PTHR13504">
    <property type="entry name" value="FIDO DOMAIN-CONTAINING PROTEIN DDB_G0283145"/>
    <property type="match status" value="1"/>
</dbReference>
<dbReference type="EMBL" id="CP008941">
    <property type="protein sequence ID" value="AIK95659.1"/>
    <property type="molecule type" value="Genomic_DNA"/>
</dbReference>